<evidence type="ECO:0000313" key="1">
    <source>
        <dbReference type="EMBL" id="GGB49871.1"/>
    </source>
</evidence>
<keyword evidence="2" id="KW-1185">Reference proteome</keyword>
<sequence>MPVVFRYNGFHFHFFANEGNPREPVHVHVRRGRDNAKFWLWPEVALAYNLGFSPATLRELSMIIEGRRGQIERAWNDFFS</sequence>
<gene>
    <name evidence="1" type="ORF">GCM10010833_00650</name>
</gene>
<protein>
    <recommendedName>
        <fullName evidence="3">DUF4160 domain-containing protein</fullName>
    </recommendedName>
</protein>
<dbReference type="InterPro" id="IPR025427">
    <property type="entry name" value="DUF4160"/>
</dbReference>
<evidence type="ECO:0000313" key="2">
    <source>
        <dbReference type="Proteomes" id="UP000614261"/>
    </source>
</evidence>
<accession>A0ABQ1IQ88</accession>
<dbReference type="EMBL" id="BMGD01000001">
    <property type="protein sequence ID" value="GGB49871.1"/>
    <property type="molecule type" value="Genomic_DNA"/>
</dbReference>
<dbReference type="RefSeq" id="WP_188512384.1">
    <property type="nucleotide sequence ID" value="NZ_BMGD01000001.1"/>
</dbReference>
<proteinExistence type="predicted"/>
<evidence type="ECO:0008006" key="3">
    <source>
        <dbReference type="Google" id="ProtNLM"/>
    </source>
</evidence>
<name>A0ABQ1IQ88_9SPHN</name>
<dbReference type="Pfam" id="PF13711">
    <property type="entry name" value="DUF4160"/>
    <property type="match status" value="1"/>
</dbReference>
<comment type="caution">
    <text evidence="1">The sequence shown here is derived from an EMBL/GenBank/DDBJ whole genome shotgun (WGS) entry which is preliminary data.</text>
</comment>
<reference evidence="2" key="1">
    <citation type="journal article" date="2019" name="Int. J. Syst. Evol. Microbiol.">
        <title>The Global Catalogue of Microorganisms (GCM) 10K type strain sequencing project: providing services to taxonomists for standard genome sequencing and annotation.</title>
        <authorList>
            <consortium name="The Broad Institute Genomics Platform"/>
            <consortium name="The Broad Institute Genome Sequencing Center for Infectious Disease"/>
            <person name="Wu L."/>
            <person name="Ma J."/>
        </authorList>
    </citation>
    <scope>NUCLEOTIDE SEQUENCE [LARGE SCALE GENOMIC DNA]</scope>
    <source>
        <strain evidence="2">CGMCC 1.12851</strain>
    </source>
</reference>
<dbReference type="Proteomes" id="UP000614261">
    <property type="component" value="Unassembled WGS sequence"/>
</dbReference>
<organism evidence="1 2">
    <name type="scientific">Blastomonas aquatica</name>
    <dbReference type="NCBI Taxonomy" id="1510276"/>
    <lineage>
        <taxon>Bacteria</taxon>
        <taxon>Pseudomonadati</taxon>
        <taxon>Pseudomonadota</taxon>
        <taxon>Alphaproteobacteria</taxon>
        <taxon>Sphingomonadales</taxon>
        <taxon>Sphingomonadaceae</taxon>
        <taxon>Blastomonas</taxon>
    </lineage>
</organism>